<keyword evidence="4" id="KW-1185">Reference proteome</keyword>
<dbReference type="Proteomes" id="UP000014148">
    <property type="component" value="Unassembled WGS sequence"/>
</dbReference>
<dbReference type="STRING" id="71451.RV07_GL003704"/>
<dbReference type="Gene3D" id="2.30.30.140">
    <property type="match status" value="1"/>
</dbReference>
<evidence type="ECO:0000313" key="2">
    <source>
        <dbReference type="EMBL" id="EOT69200.1"/>
    </source>
</evidence>
<dbReference type="EMBL" id="ASWA01000002">
    <property type="protein sequence ID" value="EOT69200.1"/>
    <property type="molecule type" value="Genomic_DNA"/>
</dbReference>
<sequence length="57" mass="6640">MPKFKIGETVQIKKKHSMTGYIGIVVAYQNENHTYLVRFSHDQVLIFLEEELAKMNA</sequence>
<reference evidence="1 3" key="1">
    <citation type="submission" date="2013-02" db="EMBL/GenBank/DDBJ databases">
        <title>The Genome Sequence of Enterococcus malodoratus ATCC_43197.</title>
        <authorList>
            <consortium name="The Broad Institute Genome Sequencing Platform"/>
            <consortium name="The Broad Institute Genome Sequencing Center for Infectious Disease"/>
            <person name="Earl A.M."/>
            <person name="Gilmore M.S."/>
            <person name="Lebreton F."/>
            <person name="Walker B."/>
            <person name="Young S.K."/>
            <person name="Zeng Q."/>
            <person name="Gargeya S."/>
            <person name="Fitzgerald M."/>
            <person name="Haas B."/>
            <person name="Abouelleil A."/>
            <person name="Alvarado L."/>
            <person name="Arachchi H.M."/>
            <person name="Berlin A.M."/>
            <person name="Chapman S.B."/>
            <person name="Dewar J."/>
            <person name="Goldberg J."/>
            <person name="Griggs A."/>
            <person name="Gujja S."/>
            <person name="Hansen M."/>
            <person name="Howarth C."/>
            <person name="Imamovic A."/>
            <person name="Larimer J."/>
            <person name="McCowan C."/>
            <person name="Murphy C."/>
            <person name="Neiman D."/>
            <person name="Pearson M."/>
            <person name="Priest M."/>
            <person name="Roberts A."/>
            <person name="Saif S."/>
            <person name="Shea T."/>
            <person name="Sisk P."/>
            <person name="Sykes S."/>
            <person name="Wortman J."/>
            <person name="Nusbaum C."/>
            <person name="Birren B."/>
        </authorList>
    </citation>
    <scope>NUCLEOTIDE SEQUENCE [LARGE SCALE GENOMIC DNA]</scope>
    <source>
        <strain evidence="1 3">ATCC 43197</strain>
    </source>
</reference>
<accession>R2RJB9</accession>
<gene>
    <name evidence="2" type="ORF">I585_00661</name>
    <name evidence="1" type="ORF">UAI_00730</name>
</gene>
<organism evidence="1 3">
    <name type="scientific">Enterococcus malodoratus ATCC 43197</name>
    <dbReference type="NCBI Taxonomy" id="1158601"/>
    <lineage>
        <taxon>Bacteria</taxon>
        <taxon>Bacillati</taxon>
        <taxon>Bacillota</taxon>
        <taxon>Bacilli</taxon>
        <taxon>Lactobacillales</taxon>
        <taxon>Enterococcaceae</taxon>
        <taxon>Enterococcus</taxon>
    </lineage>
</organism>
<evidence type="ECO:0008006" key="5">
    <source>
        <dbReference type="Google" id="ProtNLM"/>
    </source>
</evidence>
<reference evidence="2 4" key="2">
    <citation type="submission" date="2013-03" db="EMBL/GenBank/DDBJ databases">
        <title>The Genome Sequence of Enterococcus malodoratus ATCC_43197 (PacBio/Illumina hybrid assembly).</title>
        <authorList>
            <consortium name="The Broad Institute Genomics Platform"/>
            <consortium name="The Broad Institute Genome Sequencing Center for Infectious Disease"/>
            <person name="Earl A."/>
            <person name="Russ C."/>
            <person name="Gilmore M."/>
            <person name="Surin D."/>
            <person name="Walker B."/>
            <person name="Young S."/>
            <person name="Zeng Q."/>
            <person name="Gargeya S."/>
            <person name="Fitzgerald M."/>
            <person name="Haas B."/>
            <person name="Abouelleil A."/>
            <person name="Allen A.W."/>
            <person name="Alvarado L."/>
            <person name="Arachchi H.M."/>
            <person name="Berlin A.M."/>
            <person name="Chapman S.B."/>
            <person name="Gainer-Dewar J."/>
            <person name="Goldberg J."/>
            <person name="Griggs A."/>
            <person name="Gujja S."/>
            <person name="Hansen M."/>
            <person name="Howarth C."/>
            <person name="Imamovic A."/>
            <person name="Ireland A."/>
            <person name="Larimer J."/>
            <person name="McCowan C."/>
            <person name="Murphy C."/>
            <person name="Pearson M."/>
            <person name="Poon T.W."/>
            <person name="Priest M."/>
            <person name="Roberts A."/>
            <person name="Saif S."/>
            <person name="Shea T."/>
            <person name="Sisk P."/>
            <person name="Sykes S."/>
            <person name="Wortman J."/>
            <person name="Nusbaum C."/>
            <person name="Birren B."/>
        </authorList>
    </citation>
    <scope>NUCLEOTIDE SEQUENCE [LARGE SCALE GENOMIC DNA]</scope>
    <source>
        <strain evidence="2 4">ATCC 43197</strain>
    </source>
</reference>
<protein>
    <recommendedName>
        <fullName evidence="5">DUF2187 domain-containing protein</fullName>
    </recommendedName>
</protein>
<evidence type="ECO:0000313" key="4">
    <source>
        <dbReference type="Proteomes" id="UP000014148"/>
    </source>
</evidence>
<dbReference type="Proteomes" id="UP000013783">
    <property type="component" value="Unassembled WGS sequence"/>
</dbReference>
<evidence type="ECO:0000313" key="3">
    <source>
        <dbReference type="Proteomes" id="UP000013783"/>
    </source>
</evidence>
<dbReference type="GeneID" id="79788220"/>
<proteinExistence type="predicted"/>
<dbReference type="PATRIC" id="fig|1158601.3.peg.709"/>
<dbReference type="AlphaFoldDB" id="R2RJB9"/>
<dbReference type="RefSeq" id="WP_010739610.1">
    <property type="nucleotide sequence ID" value="NZ_KB946249.1"/>
</dbReference>
<dbReference type="eggNOG" id="ENOG50306RU">
    <property type="taxonomic scope" value="Bacteria"/>
</dbReference>
<dbReference type="EMBL" id="AJAK01000007">
    <property type="protein sequence ID" value="EOH80691.1"/>
    <property type="molecule type" value="Genomic_DNA"/>
</dbReference>
<name>R2RJB9_9ENTE</name>
<evidence type="ECO:0000313" key="1">
    <source>
        <dbReference type="EMBL" id="EOH80691.1"/>
    </source>
</evidence>
<comment type="caution">
    <text evidence="1">The sequence shown here is derived from an EMBL/GenBank/DDBJ whole genome shotgun (WGS) entry which is preliminary data.</text>
</comment>